<sequence>MNSKSDKGCHILYERQERISKEKGQRIYIKKTQTEVCELFRRTADKNNAASKKARDQTQQKVCELNQRIKQEIEQLKLLSHNILQNPVESKASESDMELHDNNAEARQSLSGNQDNDTESSQEDMSFRTVGLIQKRNKRVEGGCNYVTRQRVTNHDQNTLSVYQCDYGNPSRFIAYFPGAQRQFEDDNCVCCALRASVPIPVLTSQNCRYQPSWECVSSRPLSPRTATDLNTEHFCRNWCSCIPPVSTLKCKQKSRRNSEEPCGSKSRSSSKAVKSLDDKMRKKIKKSGAKIDSASLDQYKVQSSEKLIMVTMKKEPKSLSAARQRQSKARAGEEISQTGMEKSTSADKQSDESKDSMYRDYMDKYRKENGNAEKFGGAANLAQDYAQVDWFADGCGPGYCETDPICSADKRIGQGRAECRIKKCVCVAQESQTDEEYTKHRYTQEQAQVDGSEPKSGQEEVRPEGYVDLEESTNDERGDGDERYVDRCGPGYCDKDPMSSPDNQVERSRGVCDKKCSCISQEVQTDKESIKQETTLTQTDLQSLEKPTQTDLQGSKHETLTQTDPELSHQISTGMSPISGATIKDSNYDLIQQSPNDVKEDVTSASPKETLSVGQNQIQGSYSPAAASRKSYCAQTKKYMKYINRGYLTEGAQEEAHTVCSSKCPRHRARQCQCLPVSPGTSQRTDAIQDYKEEQYQAYDGDNTVVHQVSSHHDLEMRTAGRTEKASPFCAPLTSDDSCEPHPVECYCDFSRNVVKLNSSCCTEYTGRSMASSPEKSQESVPENTDHHSPYESTYQQSYGSSAVPVRVHRNVNTSCYDEDNCTSAEASPDYSSFPGHSQYGSCATDCTGRRRSGRNFSNDSYHESQAASGSLGCEQYSDGRAIIPPMQSLVPSQPNYAEAKTGLPIMICEKRTRSVTFEDESGKVRRMRNVVEHCRSKIEWEKVLTHLDCDADISHSDAAFGGNNSTDDEECTCTCRSSSSAGTEITCVESNCDLDDDFCNNEHSSRSQPNCGSLPKFNHCPCMLRTYVSLASICTPNSRSIQ</sequence>
<dbReference type="Proteomes" id="UP000268350">
    <property type="component" value="Unassembled WGS sequence"/>
</dbReference>
<evidence type="ECO:0000313" key="3">
    <source>
        <dbReference type="Proteomes" id="UP000268350"/>
    </source>
</evidence>
<feature type="region of interest" description="Disordered" evidence="1">
    <location>
        <begin position="316"/>
        <end position="356"/>
    </location>
</feature>
<reference evidence="3" key="1">
    <citation type="submission" date="2018-01" db="EMBL/GenBank/DDBJ databases">
        <authorList>
            <person name="Alioto T."/>
            <person name="Alioto T."/>
        </authorList>
    </citation>
    <scope>NUCLEOTIDE SEQUENCE [LARGE SCALE GENOMIC DNA]</scope>
</reference>
<protein>
    <submittedName>
        <fullName evidence="2">Uncharacterized protein</fullName>
    </submittedName>
</protein>
<dbReference type="STRING" id="7266.A0A3B0J3T7"/>
<feature type="region of interest" description="Disordered" evidence="1">
    <location>
        <begin position="436"/>
        <end position="487"/>
    </location>
</feature>
<feature type="region of interest" description="Disordered" evidence="1">
    <location>
        <begin position="597"/>
        <end position="617"/>
    </location>
</feature>
<feature type="compositionally biased region" description="Basic and acidic residues" evidence="1">
    <location>
        <begin position="345"/>
        <end position="356"/>
    </location>
</feature>
<feature type="compositionally biased region" description="Basic and acidic residues" evidence="1">
    <location>
        <begin position="475"/>
        <end position="487"/>
    </location>
</feature>
<feature type="compositionally biased region" description="Polar residues" evidence="1">
    <location>
        <begin position="792"/>
        <end position="802"/>
    </location>
</feature>
<feature type="compositionally biased region" description="Basic and acidic residues" evidence="1">
    <location>
        <begin position="453"/>
        <end position="466"/>
    </location>
</feature>
<proteinExistence type="predicted"/>
<accession>A0A3B0J3T7</accession>
<organism evidence="2 3">
    <name type="scientific">Drosophila guanche</name>
    <name type="common">Fruit fly</name>
    <dbReference type="NCBI Taxonomy" id="7266"/>
    <lineage>
        <taxon>Eukaryota</taxon>
        <taxon>Metazoa</taxon>
        <taxon>Ecdysozoa</taxon>
        <taxon>Arthropoda</taxon>
        <taxon>Hexapoda</taxon>
        <taxon>Insecta</taxon>
        <taxon>Pterygota</taxon>
        <taxon>Neoptera</taxon>
        <taxon>Endopterygota</taxon>
        <taxon>Diptera</taxon>
        <taxon>Brachycera</taxon>
        <taxon>Muscomorpha</taxon>
        <taxon>Ephydroidea</taxon>
        <taxon>Drosophilidae</taxon>
        <taxon>Drosophila</taxon>
        <taxon>Sophophora</taxon>
    </lineage>
</organism>
<dbReference type="OrthoDB" id="7860759at2759"/>
<keyword evidence="3" id="KW-1185">Reference proteome</keyword>
<feature type="region of interest" description="Disordered" evidence="1">
    <location>
        <begin position="257"/>
        <end position="290"/>
    </location>
</feature>
<feature type="region of interest" description="Disordered" evidence="1">
    <location>
        <begin position="766"/>
        <end position="803"/>
    </location>
</feature>
<feature type="compositionally biased region" description="Polar residues" evidence="1">
    <location>
        <begin position="770"/>
        <end position="784"/>
    </location>
</feature>
<evidence type="ECO:0000256" key="1">
    <source>
        <dbReference type="SAM" id="MobiDB-lite"/>
    </source>
</evidence>
<feature type="compositionally biased region" description="Polar residues" evidence="1">
    <location>
        <begin position="537"/>
        <end position="554"/>
    </location>
</feature>
<evidence type="ECO:0000313" key="2">
    <source>
        <dbReference type="EMBL" id="SPP76005.1"/>
    </source>
</evidence>
<dbReference type="EMBL" id="OUUW01000002">
    <property type="protein sequence ID" value="SPP76005.1"/>
    <property type="molecule type" value="Genomic_DNA"/>
</dbReference>
<dbReference type="OMA" id="QRIYIKN"/>
<gene>
    <name evidence="2" type="ORF">DGUA_6G006457</name>
</gene>
<dbReference type="AlphaFoldDB" id="A0A3B0J3T7"/>
<feature type="region of interest" description="Disordered" evidence="1">
    <location>
        <begin position="537"/>
        <end position="568"/>
    </location>
</feature>
<feature type="compositionally biased region" description="Polar residues" evidence="1">
    <location>
        <begin position="604"/>
        <end position="617"/>
    </location>
</feature>
<feature type="compositionally biased region" description="Low complexity" evidence="1">
    <location>
        <begin position="265"/>
        <end position="274"/>
    </location>
</feature>
<name>A0A3B0J3T7_DROGU</name>